<proteinExistence type="predicted"/>
<organism evidence="2">
    <name type="scientific">marine metagenome</name>
    <dbReference type="NCBI Taxonomy" id="408172"/>
    <lineage>
        <taxon>unclassified sequences</taxon>
        <taxon>metagenomes</taxon>
        <taxon>ecological metagenomes</taxon>
    </lineage>
</organism>
<feature type="domain" description="AB hydrolase-1" evidence="1">
    <location>
        <begin position="61"/>
        <end position="293"/>
    </location>
</feature>
<dbReference type="NCBIfam" id="NF005757">
    <property type="entry name" value="PRK07581.1"/>
    <property type="match status" value="1"/>
</dbReference>
<dbReference type="Gene3D" id="3.40.50.1820">
    <property type="entry name" value="alpha/beta hydrolase"/>
    <property type="match status" value="1"/>
</dbReference>
<sequence>MRTEIFKLGNFDLQCGKTLKDAFISYEAHGQLNKEKSNVIVYPTWYSGNHEDVRGAIGPGRALDPEKYFIVVPDMFGNGYSSSPSNTEYPHDRGRFPSVTPYDNVIAQHQLLTDFYGITKIQLVVGFSMSAQQAFHWGALYPELVTAIAPICGSAKTASHNWLFLESLKKALILDENFNAGDYIAQPESGLRAFTTIYASWAFSQTFYRKNLYLSWLGQSFNSMEEFLEFFHNFFTPKNDANNLLTMLDTWQRADISNHIKFDGDLNSALSAITSKAIVMPGRTDMYFPPEDNETEVIMMPNAELRVIESIYGHGAGGPGFSTQDDDDFIDHALMKLLGHT</sequence>
<dbReference type="InterPro" id="IPR008220">
    <property type="entry name" value="HAT_MetX-like"/>
</dbReference>
<evidence type="ECO:0000313" key="2">
    <source>
        <dbReference type="EMBL" id="SUZ90035.1"/>
    </source>
</evidence>
<dbReference type="PANTHER" id="PTHR32268:SF15">
    <property type="entry name" value="HOMOSERINE ACETYLTRANSFERASE FAMILY PROTEIN (AFU_ORTHOLOGUE AFUA_1G15350)"/>
    <property type="match status" value="1"/>
</dbReference>
<dbReference type="InterPro" id="IPR000073">
    <property type="entry name" value="AB_hydrolase_1"/>
</dbReference>
<name>A0A381RE10_9ZZZZ</name>
<dbReference type="GO" id="GO:0016747">
    <property type="term" value="F:acyltransferase activity, transferring groups other than amino-acyl groups"/>
    <property type="evidence" value="ECO:0007669"/>
    <property type="project" value="InterPro"/>
</dbReference>
<dbReference type="InterPro" id="IPR029058">
    <property type="entry name" value="AB_hydrolase_fold"/>
</dbReference>
<dbReference type="EMBL" id="UINC01001860">
    <property type="protein sequence ID" value="SUZ90035.1"/>
    <property type="molecule type" value="Genomic_DNA"/>
</dbReference>
<dbReference type="Pfam" id="PF00561">
    <property type="entry name" value="Abhydrolase_1"/>
    <property type="match status" value="1"/>
</dbReference>
<dbReference type="AlphaFoldDB" id="A0A381RE10"/>
<protein>
    <recommendedName>
        <fullName evidence="1">AB hydrolase-1 domain-containing protein</fullName>
    </recommendedName>
</protein>
<reference evidence="2" key="1">
    <citation type="submission" date="2018-05" db="EMBL/GenBank/DDBJ databases">
        <authorList>
            <person name="Lanie J.A."/>
            <person name="Ng W.-L."/>
            <person name="Kazmierczak K.M."/>
            <person name="Andrzejewski T.M."/>
            <person name="Davidsen T.M."/>
            <person name="Wayne K.J."/>
            <person name="Tettelin H."/>
            <person name="Glass J.I."/>
            <person name="Rusch D."/>
            <person name="Podicherti R."/>
            <person name="Tsui H.-C.T."/>
            <person name="Winkler M.E."/>
        </authorList>
    </citation>
    <scope>NUCLEOTIDE SEQUENCE</scope>
</reference>
<dbReference type="SUPFAM" id="SSF53474">
    <property type="entry name" value="alpha/beta-Hydrolases"/>
    <property type="match status" value="1"/>
</dbReference>
<dbReference type="PIRSF" id="PIRSF000443">
    <property type="entry name" value="Homoser_Ac_trans"/>
    <property type="match status" value="1"/>
</dbReference>
<gene>
    <name evidence="2" type="ORF">METZ01_LOCUS42889</name>
</gene>
<evidence type="ECO:0000259" key="1">
    <source>
        <dbReference type="Pfam" id="PF00561"/>
    </source>
</evidence>
<accession>A0A381RE10</accession>
<dbReference type="PANTHER" id="PTHR32268">
    <property type="entry name" value="HOMOSERINE O-ACETYLTRANSFERASE"/>
    <property type="match status" value="1"/>
</dbReference>